<gene>
    <name evidence="12" type="primary">hisA</name>
    <name evidence="15" type="ORF">BCAMP_10435</name>
</gene>
<comment type="catalytic activity">
    <reaction evidence="1 12 14">
        <text>1-(5-phospho-beta-D-ribosyl)-5-[(5-phospho-beta-D-ribosylamino)methylideneamino]imidazole-4-carboxamide = 5-[(5-phospho-1-deoxy-D-ribulos-1-ylimino)methylamino]-1-(5-phospho-beta-D-ribosyl)imidazole-4-carboxamide</text>
        <dbReference type="Rhea" id="RHEA:15469"/>
        <dbReference type="ChEBI" id="CHEBI:58435"/>
        <dbReference type="ChEBI" id="CHEBI:58525"/>
        <dbReference type="EC" id="5.3.1.16"/>
    </reaction>
</comment>
<keyword evidence="7 12" id="KW-0963">Cytoplasm</keyword>
<comment type="caution">
    <text evidence="15">The sequence shown here is derived from an EMBL/GenBank/DDBJ whole genome shotgun (WGS) entry which is preliminary data.</text>
</comment>
<dbReference type="Proteomes" id="UP000019243">
    <property type="component" value="Unassembled WGS sequence"/>
</dbReference>
<feature type="active site" description="Proton acceptor" evidence="12">
    <location>
        <position position="8"/>
    </location>
</feature>
<dbReference type="RefSeq" id="WP_035315269.1">
    <property type="nucleotide sequence ID" value="NZ_AODH01000044.1"/>
</dbReference>
<dbReference type="GO" id="GO:0000105">
    <property type="term" value="P:L-histidine biosynthetic process"/>
    <property type="evidence" value="ECO:0007669"/>
    <property type="project" value="UniProtKB-UniRule"/>
</dbReference>
<evidence type="ECO:0000256" key="6">
    <source>
        <dbReference type="ARBA" id="ARBA00018464"/>
    </source>
</evidence>
<evidence type="ECO:0000256" key="1">
    <source>
        <dbReference type="ARBA" id="ARBA00000901"/>
    </source>
</evidence>
<dbReference type="SUPFAM" id="SSF51366">
    <property type="entry name" value="Ribulose-phoshate binding barrel"/>
    <property type="match status" value="1"/>
</dbReference>
<dbReference type="EMBL" id="AODH01000044">
    <property type="protein sequence ID" value="EUJ37005.1"/>
    <property type="molecule type" value="Genomic_DNA"/>
</dbReference>
<evidence type="ECO:0000256" key="11">
    <source>
        <dbReference type="ARBA" id="ARBA00030547"/>
    </source>
</evidence>
<evidence type="ECO:0000313" key="16">
    <source>
        <dbReference type="Proteomes" id="UP000019243"/>
    </source>
</evidence>
<proteinExistence type="inferred from homology"/>
<dbReference type="GO" id="GO:0005737">
    <property type="term" value="C:cytoplasm"/>
    <property type="evidence" value="ECO:0007669"/>
    <property type="project" value="UniProtKB-SubCell"/>
</dbReference>
<organism evidence="15 16">
    <name type="scientific">Brochothrix campestris FSL F6-1037</name>
    <dbReference type="NCBI Taxonomy" id="1265861"/>
    <lineage>
        <taxon>Bacteria</taxon>
        <taxon>Bacillati</taxon>
        <taxon>Bacillota</taxon>
        <taxon>Bacilli</taxon>
        <taxon>Bacillales</taxon>
        <taxon>Listeriaceae</taxon>
        <taxon>Brochothrix</taxon>
    </lineage>
</organism>
<evidence type="ECO:0000256" key="10">
    <source>
        <dbReference type="ARBA" id="ARBA00023235"/>
    </source>
</evidence>
<evidence type="ECO:0000256" key="14">
    <source>
        <dbReference type="RuleBase" id="RU003658"/>
    </source>
</evidence>
<dbReference type="EC" id="5.3.1.16" evidence="5 12"/>
<dbReference type="InterPro" id="IPR006062">
    <property type="entry name" value="His_biosynth"/>
</dbReference>
<dbReference type="STRING" id="1265861.BCAMP_10435"/>
<dbReference type="GO" id="GO:0000162">
    <property type="term" value="P:L-tryptophan biosynthetic process"/>
    <property type="evidence" value="ECO:0007669"/>
    <property type="project" value="TreeGrafter"/>
</dbReference>
<evidence type="ECO:0000256" key="8">
    <source>
        <dbReference type="ARBA" id="ARBA00022605"/>
    </source>
</evidence>
<evidence type="ECO:0000256" key="3">
    <source>
        <dbReference type="ARBA" id="ARBA00005133"/>
    </source>
</evidence>
<evidence type="ECO:0000256" key="13">
    <source>
        <dbReference type="RuleBase" id="RU003657"/>
    </source>
</evidence>
<dbReference type="AlphaFoldDB" id="W7CJJ9"/>
<keyword evidence="8 12" id="KW-0028">Amino-acid biosynthesis</keyword>
<dbReference type="GO" id="GO:0003949">
    <property type="term" value="F:1-(5-phosphoribosyl)-5-[(5-phosphoribosylamino)methylideneamino]imidazole-4-carboxamide isomerase activity"/>
    <property type="evidence" value="ECO:0007669"/>
    <property type="project" value="UniProtKB-UniRule"/>
</dbReference>
<comment type="similarity">
    <text evidence="4 12 13">Belongs to the HisA/HisF family.</text>
</comment>
<reference evidence="15 16" key="1">
    <citation type="submission" date="2012-12" db="EMBL/GenBank/DDBJ databases">
        <title>Novel taxa of Listeriaceae from agricultural environments in the United States.</title>
        <authorList>
            <person name="den Bakker H.C."/>
            <person name="Allred A."/>
            <person name="Warchocki S."/>
            <person name="Wright E.M."/>
            <person name="Burrell A."/>
            <person name="Nightingale K.K."/>
            <person name="Kephart D."/>
            <person name="Wiedmann M."/>
        </authorList>
    </citation>
    <scope>NUCLEOTIDE SEQUENCE [LARGE SCALE GENOMIC DNA]</scope>
    <source>
        <strain evidence="15 16">FSL F6-1037</strain>
    </source>
</reference>
<dbReference type="InterPro" id="IPR011060">
    <property type="entry name" value="RibuloseP-bd_barrel"/>
</dbReference>
<dbReference type="HAMAP" id="MF_01014">
    <property type="entry name" value="HisA"/>
    <property type="match status" value="1"/>
</dbReference>
<dbReference type="CDD" id="cd04732">
    <property type="entry name" value="HisA"/>
    <property type="match status" value="1"/>
</dbReference>
<dbReference type="UniPathway" id="UPA00031">
    <property type="reaction ID" value="UER00009"/>
</dbReference>
<dbReference type="PANTHER" id="PTHR43090">
    <property type="entry name" value="1-(5-PHOSPHORIBOSYL)-5-[(5-PHOSPHORIBOSYLAMINO)METHYLIDENEAMINO] IMIDAZOLE-4-CARBOXAMIDE ISOMERASE"/>
    <property type="match status" value="1"/>
</dbReference>
<evidence type="ECO:0000256" key="7">
    <source>
        <dbReference type="ARBA" id="ARBA00022490"/>
    </source>
</evidence>
<dbReference type="PANTHER" id="PTHR43090:SF2">
    <property type="entry name" value="1-(5-PHOSPHORIBOSYL)-5-[(5-PHOSPHORIBOSYLAMINO)METHYLIDENEAMINO] IMIDAZOLE-4-CARBOXAMIDE ISOMERASE"/>
    <property type="match status" value="1"/>
</dbReference>
<sequence length="241" mass="25286">MFIFPAIDLKDGQCVRLYQGDFAQQTVVNPDPVAQAKQFEAEGARFLHLVDLDGAFQGVSANLAVIEAIVAAINIPVQLGGGIRTLEHIAILLNRGVSRVILGSIALKDPALVSAAIETFGAERIVVGIDAREGLVATEGWLETSDVSYLDLAREMKARGVKLIVFTDIGRDGTLTGPNLEQLEAMNQLGGIAVIASGGVSSKADLQACAALGLYGAITGKALYEQRLTMADVVEVAGNAL</sequence>
<keyword evidence="16" id="KW-1185">Reference proteome</keyword>
<evidence type="ECO:0000256" key="12">
    <source>
        <dbReference type="HAMAP-Rule" id="MF_01014"/>
    </source>
</evidence>
<evidence type="ECO:0000256" key="2">
    <source>
        <dbReference type="ARBA" id="ARBA00004496"/>
    </source>
</evidence>
<keyword evidence="9 12" id="KW-0368">Histidine biosynthesis</keyword>
<comment type="pathway">
    <text evidence="3 12 14">Amino-acid biosynthesis; L-histidine biosynthesis; L-histidine from 5-phospho-alpha-D-ribose 1-diphosphate: step 4/9.</text>
</comment>
<dbReference type="NCBIfam" id="TIGR00007">
    <property type="entry name" value="1-(5-phosphoribosyl)-5-[(5-phosphoribosylamino)methylideneamino]imidazole-4-carboxamide isomerase"/>
    <property type="match status" value="1"/>
</dbReference>
<evidence type="ECO:0000313" key="15">
    <source>
        <dbReference type="EMBL" id="EUJ37005.1"/>
    </source>
</evidence>
<dbReference type="PATRIC" id="fig|1265861.3.peg.2049"/>
<evidence type="ECO:0000256" key="4">
    <source>
        <dbReference type="ARBA" id="ARBA00009667"/>
    </source>
</evidence>
<name>W7CJJ9_9LIST</name>
<dbReference type="Gene3D" id="3.20.20.70">
    <property type="entry name" value="Aldolase class I"/>
    <property type="match status" value="1"/>
</dbReference>
<evidence type="ECO:0000256" key="5">
    <source>
        <dbReference type="ARBA" id="ARBA00012550"/>
    </source>
</evidence>
<protein>
    <recommendedName>
        <fullName evidence="6 12">1-(5-phosphoribosyl)-5-[(5-phosphoribosylamino)methylideneamino] imidazole-4-carboxamide isomerase</fullName>
        <ecNumber evidence="5 12">5.3.1.16</ecNumber>
    </recommendedName>
    <alternativeName>
        <fullName evidence="11 12">Phosphoribosylformimino-5-aminoimidazole carboxamide ribotide isomerase</fullName>
    </alternativeName>
</protein>
<dbReference type="InterPro" id="IPR023016">
    <property type="entry name" value="HisA/PriA"/>
</dbReference>
<evidence type="ECO:0000256" key="9">
    <source>
        <dbReference type="ARBA" id="ARBA00023102"/>
    </source>
</evidence>
<dbReference type="InterPro" id="IPR006063">
    <property type="entry name" value="HisA_bact_arch"/>
</dbReference>
<keyword evidence="10 12" id="KW-0413">Isomerase</keyword>
<dbReference type="FunFam" id="3.20.20.70:FF:000009">
    <property type="entry name" value="1-(5-phosphoribosyl)-5-[(5-phosphoribosylamino)methylideneamino] imidazole-4-carboxamide isomerase"/>
    <property type="match status" value="1"/>
</dbReference>
<comment type="subcellular location">
    <subcellularLocation>
        <location evidence="2 12 14">Cytoplasm</location>
    </subcellularLocation>
</comment>
<dbReference type="InterPro" id="IPR044524">
    <property type="entry name" value="Isoase_HisA-like"/>
</dbReference>
<dbReference type="Pfam" id="PF00977">
    <property type="entry name" value="His_biosynth"/>
    <property type="match status" value="1"/>
</dbReference>
<feature type="active site" description="Proton donor" evidence="12">
    <location>
        <position position="130"/>
    </location>
</feature>
<dbReference type="OrthoDB" id="9807749at2"/>
<dbReference type="InterPro" id="IPR013785">
    <property type="entry name" value="Aldolase_TIM"/>
</dbReference>
<accession>W7CJJ9</accession>